<dbReference type="OrthoDB" id="563490at2759"/>
<protein>
    <submittedName>
        <fullName evidence="2">Uncharacterized protein</fullName>
    </submittedName>
</protein>
<feature type="region of interest" description="Disordered" evidence="1">
    <location>
        <begin position="692"/>
        <end position="712"/>
    </location>
</feature>
<feature type="compositionally biased region" description="Low complexity" evidence="1">
    <location>
        <begin position="9"/>
        <end position="32"/>
    </location>
</feature>
<keyword evidence="3" id="KW-1185">Reference proteome</keyword>
<dbReference type="Proteomes" id="UP000612055">
    <property type="component" value="Unassembled WGS sequence"/>
</dbReference>
<evidence type="ECO:0000256" key="1">
    <source>
        <dbReference type="SAM" id="MobiDB-lite"/>
    </source>
</evidence>
<accession>A0A835XSC8</accession>
<evidence type="ECO:0000313" key="2">
    <source>
        <dbReference type="EMBL" id="KAG2486050.1"/>
    </source>
</evidence>
<feature type="compositionally biased region" description="Low complexity" evidence="1">
    <location>
        <begin position="59"/>
        <end position="71"/>
    </location>
</feature>
<organism evidence="2 3">
    <name type="scientific">Edaphochlamys debaryana</name>
    <dbReference type="NCBI Taxonomy" id="47281"/>
    <lineage>
        <taxon>Eukaryota</taxon>
        <taxon>Viridiplantae</taxon>
        <taxon>Chlorophyta</taxon>
        <taxon>core chlorophytes</taxon>
        <taxon>Chlorophyceae</taxon>
        <taxon>CS clade</taxon>
        <taxon>Chlamydomonadales</taxon>
        <taxon>Chlamydomonadales incertae sedis</taxon>
        <taxon>Edaphochlamys</taxon>
    </lineage>
</organism>
<comment type="caution">
    <text evidence="2">The sequence shown here is derived from an EMBL/GenBank/DDBJ whole genome shotgun (WGS) entry which is preliminary data.</text>
</comment>
<evidence type="ECO:0000313" key="3">
    <source>
        <dbReference type="Proteomes" id="UP000612055"/>
    </source>
</evidence>
<dbReference type="AlphaFoldDB" id="A0A835XSC8"/>
<feature type="region of interest" description="Disordered" evidence="1">
    <location>
        <begin position="49"/>
        <end position="95"/>
    </location>
</feature>
<reference evidence="2" key="1">
    <citation type="journal article" date="2020" name="bioRxiv">
        <title>Comparative genomics of Chlamydomonas.</title>
        <authorList>
            <person name="Craig R.J."/>
            <person name="Hasan A.R."/>
            <person name="Ness R.W."/>
            <person name="Keightley P.D."/>
        </authorList>
    </citation>
    <scope>NUCLEOTIDE SEQUENCE</scope>
    <source>
        <strain evidence="2">CCAP 11/70</strain>
    </source>
</reference>
<feature type="region of interest" description="Disordered" evidence="1">
    <location>
        <begin position="729"/>
        <end position="762"/>
    </location>
</feature>
<name>A0A835XSC8_9CHLO</name>
<feature type="compositionally biased region" description="Low complexity" evidence="1">
    <location>
        <begin position="78"/>
        <end position="94"/>
    </location>
</feature>
<feature type="compositionally biased region" description="Low complexity" evidence="1">
    <location>
        <begin position="741"/>
        <end position="754"/>
    </location>
</feature>
<sequence length="762" mass="76565">MPRRSAATAPRLAPGSAARSAAAGSGGRSAPSLSAALLSGYKRLPEIAAGLLPTPSPCPSADTAAGSAAGPTSPPGPSSAASPQPNAAALAATGQRRERCHRDLINLARLVMDLPTSDGRTAAGVAELLSTHPAETAALLRLLAAGLRANAEVQAASGGGGVGGGGGGGHSINNQNHANAASSIAAMILMTSVPFPASLHALGVLRFARALLATQPFHALARRLAEAAAALAVAADSAPAGPSGGAGPSAAASSAGPAAVAASAAVPAASADTSKELHTFKAHINVFNRSILDYGGVVQRGPNRHGAGVPAMPPGLAAEVAAARAACAEEFARALAESGVVEHAARALLLLQAQPRALRGGDPNPAAGIIATVTAAWRLSAMPASGAGAGPLQPSTTALIRSALGGRCLRTAVLVYGIDTLRVIDRGPSYGVPAALQTAGLALIEPGKGPCPDTAALRLMLGHLSSGTPLPPPGRVASLALILRTGRAAAGSIVGPMPGRTVVDALVGFTPPQRPATPLPKGTAHAVLVEALDSARRLLSATGPSSLWLAEQRREWWWLAGWSVIVASDYVEPEWRRRLWELVTGPLLAVWPDGRLDLDALPPVAPPEVAAALAGGLLPQLARFLNAVALAGSVLCGLVSTTATDLFAACSETRPHGNEAGFTPFLAPLLAYGDPGQVQELLQSLGELAGRKAESGPGLRRSGGVRGTPERQAAARQVAALLRDLSRALRGRGRTEEQGVARASASAAAPESPAQRLERMAA</sequence>
<proteinExistence type="predicted"/>
<gene>
    <name evidence="2" type="ORF">HYH03_015257</name>
</gene>
<dbReference type="EMBL" id="JAEHOE010000118">
    <property type="protein sequence ID" value="KAG2486050.1"/>
    <property type="molecule type" value="Genomic_DNA"/>
</dbReference>
<feature type="region of interest" description="Disordered" evidence="1">
    <location>
        <begin position="1"/>
        <end position="32"/>
    </location>
</feature>